<dbReference type="PANTHER" id="PTHR11102">
    <property type="entry name" value="SEL-1-LIKE PROTEIN"/>
    <property type="match status" value="1"/>
</dbReference>
<gene>
    <name evidence="1" type="ORF">EJ377_19930</name>
</gene>
<dbReference type="Gene3D" id="1.25.40.10">
    <property type="entry name" value="Tetratricopeptide repeat domain"/>
    <property type="match status" value="1"/>
</dbReference>
<reference evidence="1 2" key="1">
    <citation type="submission" date="2018-12" db="EMBL/GenBank/DDBJ databases">
        <title>Draft Genome Sequence of Chryseobacterium arthrosphaerae strain ED882-96 Isolated from the Blood of a Patient with Liver Cirrhosis in Taiwan.</title>
        <authorList>
            <person name="Lin J.-N."/>
            <person name="Lai C.-H."/>
            <person name="Yang C.-H."/>
            <person name="Huang Y.-H."/>
        </authorList>
    </citation>
    <scope>NUCLEOTIDE SEQUENCE [LARGE SCALE GENOMIC DNA]</scope>
    <source>
        <strain evidence="1 2">ED882-96</strain>
    </source>
</reference>
<dbReference type="InterPro" id="IPR011990">
    <property type="entry name" value="TPR-like_helical_dom_sf"/>
</dbReference>
<organism evidence="1 2">
    <name type="scientific">Chryseobacterium arthrosphaerae</name>
    <dbReference type="NCBI Taxonomy" id="651561"/>
    <lineage>
        <taxon>Bacteria</taxon>
        <taxon>Pseudomonadati</taxon>
        <taxon>Bacteroidota</taxon>
        <taxon>Flavobacteriia</taxon>
        <taxon>Flavobacteriales</taxon>
        <taxon>Weeksellaceae</taxon>
        <taxon>Chryseobacterium group</taxon>
        <taxon>Chryseobacterium</taxon>
    </lineage>
</organism>
<dbReference type="InterPro" id="IPR006597">
    <property type="entry name" value="Sel1-like"/>
</dbReference>
<protein>
    <submittedName>
        <fullName evidence="1">Sel1 repeat family protein</fullName>
    </submittedName>
</protein>
<dbReference type="SMART" id="SM00671">
    <property type="entry name" value="SEL1"/>
    <property type="match status" value="2"/>
</dbReference>
<dbReference type="EMBL" id="RYFC01000003">
    <property type="protein sequence ID" value="RTZ46475.1"/>
    <property type="molecule type" value="Genomic_DNA"/>
</dbReference>
<evidence type="ECO:0000313" key="2">
    <source>
        <dbReference type="Proteomes" id="UP000276953"/>
    </source>
</evidence>
<name>A0A3S0NLC7_9FLAO</name>
<proteinExistence type="predicted"/>
<dbReference type="PANTHER" id="PTHR11102:SF160">
    <property type="entry name" value="ERAD-ASSOCIATED E3 UBIQUITIN-PROTEIN LIGASE COMPONENT HRD3"/>
    <property type="match status" value="1"/>
</dbReference>
<dbReference type="Proteomes" id="UP000276953">
    <property type="component" value="Unassembled WGS sequence"/>
</dbReference>
<dbReference type="SUPFAM" id="SSF81901">
    <property type="entry name" value="HCP-like"/>
    <property type="match status" value="1"/>
</dbReference>
<dbReference type="Pfam" id="PF08238">
    <property type="entry name" value="Sel1"/>
    <property type="match status" value="3"/>
</dbReference>
<accession>A0A3S0NLC7</accession>
<evidence type="ECO:0000313" key="1">
    <source>
        <dbReference type="EMBL" id="RTZ46475.1"/>
    </source>
</evidence>
<comment type="caution">
    <text evidence="1">The sequence shown here is derived from an EMBL/GenBank/DDBJ whole genome shotgun (WGS) entry which is preliminary data.</text>
</comment>
<dbReference type="InterPro" id="IPR050767">
    <property type="entry name" value="Sel1_AlgK"/>
</dbReference>
<dbReference type="AlphaFoldDB" id="A0A3S0NLC7"/>
<sequence length="215" mass="25659">MGCRYDDGTGYIYTDSDIPEFYDLEKVFYCMKSRLRKTSLMPGIIWGTIIRRDRISSGYQKALKCFRKAAELGNGLALQNLGNLYFYGEHLLQDYDIALEYYKQAEKKLYPNSQNMSEIYYRKNDYANLQRYLKRDHEDSYSHIYYGILYDEGLGVKQSSKKAIKHYEKALEYYTYSYALERLLYYYKEDPDFADPAKYNYWKTFGEENGMDVQD</sequence>